<evidence type="ECO:0000259" key="3">
    <source>
        <dbReference type="Pfam" id="PF24016"/>
    </source>
</evidence>
<feature type="region of interest" description="Disordered" evidence="1">
    <location>
        <begin position="119"/>
        <end position="147"/>
    </location>
</feature>
<sequence>MIIPDPNDPLKQPEMTEVRSLNEPAPTYAAPETPPPYSSSGRVVSSVEPQNYASIEEQPTRHSRNARRKRRKILKCILWVPTFLIFCLLLTIAGPVILEKVGWDAGVIGRVDLPFHIPGKHHGDHSEAPPIPDNRNQDPHNIPNTSNPDALRSLCLEDASWSETVTYATSRVPYFSADVSFQIPATSERLFLISRVAHSSGKIQILDSAIADGIVRVYVTMRYQDPQSKNSTTACLMERFPGEVGVGLFTLGNSRTDTLDFDMVILLPPNMMHNQPHYHILEADLPMFGFIVETKAYFNLFSVKSSGMPIILKPLYAKTAHIETSAAPIIGTFNIESSLSLATSDYPISAEIALDNTHEGSSRLEIQNTNAPIDSSVKLVTPKPDRNTKYAIDITGVNAPVNMSITELPIDASLHSKIETSQEPVSLALPDTYEGTFLLTSSAGHTPVVLRRDHDEESLGRRLVESENQDDRLKGSVVHKEHMTLKSAVYVRTSDASNTLIL</sequence>
<feature type="domain" description="DUF7330" evidence="3">
    <location>
        <begin position="321"/>
        <end position="445"/>
    </location>
</feature>
<dbReference type="AlphaFoldDB" id="A0A8H5D8I3"/>
<accession>A0A8H5D8I3</accession>
<keyword evidence="2" id="KW-1133">Transmembrane helix</keyword>
<organism evidence="4 5">
    <name type="scientific">Tetrapyrgos nigripes</name>
    <dbReference type="NCBI Taxonomy" id="182062"/>
    <lineage>
        <taxon>Eukaryota</taxon>
        <taxon>Fungi</taxon>
        <taxon>Dikarya</taxon>
        <taxon>Basidiomycota</taxon>
        <taxon>Agaricomycotina</taxon>
        <taxon>Agaricomycetes</taxon>
        <taxon>Agaricomycetidae</taxon>
        <taxon>Agaricales</taxon>
        <taxon>Marasmiineae</taxon>
        <taxon>Marasmiaceae</taxon>
        <taxon>Tetrapyrgos</taxon>
    </lineage>
</organism>
<evidence type="ECO:0000256" key="1">
    <source>
        <dbReference type="SAM" id="MobiDB-lite"/>
    </source>
</evidence>
<evidence type="ECO:0000313" key="4">
    <source>
        <dbReference type="EMBL" id="KAF5355470.1"/>
    </source>
</evidence>
<dbReference type="EMBL" id="JAACJM010000056">
    <property type="protein sequence ID" value="KAF5355470.1"/>
    <property type="molecule type" value="Genomic_DNA"/>
</dbReference>
<evidence type="ECO:0000256" key="2">
    <source>
        <dbReference type="SAM" id="Phobius"/>
    </source>
</evidence>
<gene>
    <name evidence="4" type="ORF">D9758_006311</name>
</gene>
<feature type="transmembrane region" description="Helical" evidence="2">
    <location>
        <begin position="76"/>
        <end position="98"/>
    </location>
</feature>
<dbReference type="Proteomes" id="UP000559256">
    <property type="component" value="Unassembled WGS sequence"/>
</dbReference>
<proteinExistence type="predicted"/>
<keyword evidence="5" id="KW-1185">Reference proteome</keyword>
<protein>
    <recommendedName>
        <fullName evidence="3">DUF7330 domain-containing protein</fullName>
    </recommendedName>
</protein>
<comment type="caution">
    <text evidence="4">The sequence shown here is derived from an EMBL/GenBank/DDBJ whole genome shotgun (WGS) entry which is preliminary data.</text>
</comment>
<name>A0A8H5D8I3_9AGAR</name>
<feature type="compositionally biased region" description="Polar residues" evidence="1">
    <location>
        <begin position="41"/>
        <end position="53"/>
    </location>
</feature>
<dbReference type="OrthoDB" id="5570013at2759"/>
<feature type="region of interest" description="Disordered" evidence="1">
    <location>
        <begin position="1"/>
        <end position="66"/>
    </location>
</feature>
<evidence type="ECO:0000313" key="5">
    <source>
        <dbReference type="Proteomes" id="UP000559256"/>
    </source>
</evidence>
<reference evidence="4 5" key="1">
    <citation type="journal article" date="2020" name="ISME J.">
        <title>Uncovering the hidden diversity of litter-decomposition mechanisms in mushroom-forming fungi.</title>
        <authorList>
            <person name="Floudas D."/>
            <person name="Bentzer J."/>
            <person name="Ahren D."/>
            <person name="Johansson T."/>
            <person name="Persson P."/>
            <person name="Tunlid A."/>
        </authorList>
    </citation>
    <scope>NUCLEOTIDE SEQUENCE [LARGE SCALE GENOMIC DNA]</scope>
    <source>
        <strain evidence="4 5">CBS 291.85</strain>
    </source>
</reference>
<dbReference type="InterPro" id="IPR055754">
    <property type="entry name" value="DUF7330"/>
</dbReference>
<keyword evidence="2" id="KW-0472">Membrane</keyword>
<keyword evidence="2" id="KW-0812">Transmembrane</keyword>
<dbReference type="Pfam" id="PF24016">
    <property type="entry name" value="DUF7330"/>
    <property type="match status" value="1"/>
</dbReference>